<reference evidence="1 2" key="1">
    <citation type="submission" date="2019-02" db="EMBL/GenBank/DDBJ databases">
        <title>Complete Genome Sequence and Methylome Analysis of free living Spirochaetas.</title>
        <authorList>
            <person name="Fomenkov A."/>
            <person name="Dubinina G."/>
            <person name="Leshcheva N."/>
            <person name="Mikheeva N."/>
            <person name="Grabovich M."/>
            <person name="Vincze T."/>
            <person name="Roberts R.J."/>
        </authorList>
    </citation>
    <scope>NUCLEOTIDE SEQUENCE [LARGE SCALE GENOMIC DNA]</scope>
    <source>
        <strain evidence="1 2">K2</strain>
    </source>
</reference>
<protein>
    <recommendedName>
        <fullName evidence="3">Enolase C-terminal domain-containing protein</fullName>
    </recommendedName>
</protein>
<dbReference type="RefSeq" id="WP_149487743.1">
    <property type="nucleotide sequence ID" value="NZ_CP036150.1"/>
</dbReference>
<gene>
    <name evidence="1" type="ORF">EXM22_17375</name>
</gene>
<accession>A0A5C1QRR3</accession>
<dbReference type="KEGG" id="ock:EXM22_17375"/>
<dbReference type="Proteomes" id="UP000324209">
    <property type="component" value="Chromosome"/>
</dbReference>
<dbReference type="Gene3D" id="3.30.390.10">
    <property type="entry name" value="Enolase-like, N-terminal domain"/>
    <property type="match status" value="1"/>
</dbReference>
<name>A0A5C1QRR3_9SPIO</name>
<sequence>MHLTVSRIEVQYLPVVFSNPLSFGSQKVESLDKLRIRMVLKDRLTGHVESGWGEVPLNYPWFWPQCSLKDPMPLMRDLVSQLTTLWTSIGRIVHPLVSGYDVQTQGLHPLYQQMKDGWGDFPFLAVQVLNSAFDIALYDGFAKHASLPVYDLFHQSLIPVALDSFFSSNKTVGSLMKDQDLDRMIRKNPSPHLGVWHMVGILDPLDPDGENSSLADWIIQGGVTRLKIKLSSQLAEDLDRVKRIYKISHPLGVEKYSFDYNGSQEDLKWIQPFLSDLKNSLPGLYERLCYIEQPICAGLTGNKEDVSRITEMKDLLVDEGAGNWEELYEYYQSGWSGVALKICKSQTSSLLMFALSRVLKKRVTVMDLTNPSLAHIAHAQLAAHMSDDSEIESNAIQYCPTASVAEAQVHPGLFSRSQGGIDISSLSGFGYGYRMDEIQYS</sequence>
<evidence type="ECO:0000313" key="1">
    <source>
        <dbReference type="EMBL" id="QEN09670.1"/>
    </source>
</evidence>
<dbReference type="InterPro" id="IPR036849">
    <property type="entry name" value="Enolase-like_C_sf"/>
</dbReference>
<dbReference type="InterPro" id="IPR029017">
    <property type="entry name" value="Enolase-like_N"/>
</dbReference>
<keyword evidence="2" id="KW-1185">Reference proteome</keyword>
<evidence type="ECO:0008006" key="3">
    <source>
        <dbReference type="Google" id="ProtNLM"/>
    </source>
</evidence>
<proteinExistence type="predicted"/>
<evidence type="ECO:0000313" key="2">
    <source>
        <dbReference type="Proteomes" id="UP000324209"/>
    </source>
</evidence>
<dbReference type="AlphaFoldDB" id="A0A5C1QRR3"/>
<organism evidence="1 2">
    <name type="scientific">Oceanispirochaeta crateris</name>
    <dbReference type="NCBI Taxonomy" id="2518645"/>
    <lineage>
        <taxon>Bacteria</taxon>
        <taxon>Pseudomonadati</taxon>
        <taxon>Spirochaetota</taxon>
        <taxon>Spirochaetia</taxon>
        <taxon>Spirochaetales</taxon>
        <taxon>Spirochaetaceae</taxon>
        <taxon>Oceanispirochaeta</taxon>
    </lineage>
</organism>
<dbReference type="SUPFAM" id="SSF51604">
    <property type="entry name" value="Enolase C-terminal domain-like"/>
    <property type="match status" value="1"/>
</dbReference>
<dbReference type="SUPFAM" id="SSF54826">
    <property type="entry name" value="Enolase N-terminal domain-like"/>
    <property type="match status" value="1"/>
</dbReference>
<dbReference type="EMBL" id="CP036150">
    <property type="protein sequence ID" value="QEN09670.1"/>
    <property type="molecule type" value="Genomic_DNA"/>
</dbReference>
<dbReference type="OrthoDB" id="243720at2"/>
<dbReference type="Gene3D" id="3.20.20.120">
    <property type="entry name" value="Enolase-like C-terminal domain"/>
    <property type="match status" value="1"/>
</dbReference>